<comment type="similarity">
    <text evidence="1 4">Belongs to the UDP-glycosyltransferase family.</text>
</comment>
<protein>
    <recommendedName>
        <fullName evidence="5">Glycosyltransferase</fullName>
        <ecNumber evidence="5">2.4.1.-</ecNumber>
    </recommendedName>
</protein>
<dbReference type="Gene3D" id="3.40.50.2000">
    <property type="entry name" value="Glycogen Phosphorylase B"/>
    <property type="match status" value="2"/>
</dbReference>
<evidence type="ECO:0000256" key="1">
    <source>
        <dbReference type="ARBA" id="ARBA00009995"/>
    </source>
</evidence>
<keyword evidence="3 4" id="KW-0808">Transferase</keyword>
<dbReference type="FunFam" id="3.40.50.2000:FF:000088">
    <property type="entry name" value="Glycosyltransferase"/>
    <property type="match status" value="1"/>
</dbReference>
<dbReference type="InterPro" id="IPR002213">
    <property type="entry name" value="UDP_glucos_trans"/>
</dbReference>
<gene>
    <name evidence="7" type="primary">LOC116201615</name>
</gene>
<name>A0A6P8D5D9_PUNGR</name>
<dbReference type="InterPro" id="IPR035595">
    <property type="entry name" value="UDP_glycos_trans_CS"/>
</dbReference>
<dbReference type="EC" id="2.4.1.-" evidence="5"/>
<dbReference type="GeneID" id="116201615"/>
<dbReference type="Pfam" id="PF00201">
    <property type="entry name" value="UDPGT"/>
    <property type="match status" value="1"/>
</dbReference>
<dbReference type="GO" id="GO:0008194">
    <property type="term" value="F:UDP-glycosyltransferase activity"/>
    <property type="evidence" value="ECO:0007669"/>
    <property type="project" value="InterPro"/>
</dbReference>
<proteinExistence type="inferred from homology"/>
<evidence type="ECO:0000313" key="6">
    <source>
        <dbReference type="Proteomes" id="UP000515151"/>
    </source>
</evidence>
<dbReference type="Proteomes" id="UP000515151">
    <property type="component" value="Chromosome 3"/>
</dbReference>
<accession>A0A6P8D5D9</accession>
<dbReference type="PANTHER" id="PTHR48045">
    <property type="entry name" value="UDP-GLYCOSYLTRANSFERASE 72B1"/>
    <property type="match status" value="1"/>
</dbReference>
<dbReference type="CDD" id="cd03784">
    <property type="entry name" value="GT1_Gtf-like"/>
    <property type="match status" value="1"/>
</dbReference>
<dbReference type="RefSeq" id="XP_031388756.1">
    <property type="nucleotide sequence ID" value="XM_031532896.1"/>
</dbReference>
<reference evidence="7" key="2">
    <citation type="submission" date="2025-08" db="UniProtKB">
        <authorList>
            <consortium name="RefSeq"/>
        </authorList>
    </citation>
    <scope>IDENTIFICATION</scope>
    <source>
        <tissue evidence="7">Leaf</tissue>
    </source>
</reference>
<sequence length="474" mass="53385">MADTADDKLHIVMFPWLAFGHMIPYLELTKHFGRKGHRVSFLSTPRNIDRLPGIPLDLVALVEYVKIPLPAVENLPETAEATSDLPYDKIQYLKIAHDKLLDPVAKFLKSSDADWIIYDFAAYWIGPIARELSIKSAQFSIFFASSLAFMGPTWSLMGGDYRKAPEDYTVAPKWIPFQTSLAFRLFEIKRIFDSFDGNASGVTDIYRFGAGQESADLIMVRSSYEVQPEWLKLLGDLIPKPVLPVGQLPPGQGDYGHSKETDEWQWINEWLDSKERGSVVYIAFGTESKPTQVELTQIALGLEKSRLPFFWVLKTQLGSSDVDRVELPDGFMERVKGRGLVWTSWAPQLKVLAHDSVGGFLSHCGGTSVVEAMSLGKPLIMFPLLSDQALNARLLEEKQMGHPILRNESDGSFTSDSVAQSLRLVMVEEEGKVYREKVKEMRSAYGNMDIQNRYIDNLLNHLKANRPVAKIHST</sequence>
<dbReference type="PANTHER" id="PTHR48045:SF20">
    <property type="entry name" value="UDP-RHAMNOSE:RHAMNOSYLTRANSFERASE 1"/>
    <property type="match status" value="1"/>
</dbReference>
<reference evidence="6" key="1">
    <citation type="journal article" date="2020" name="Plant Biotechnol. J.">
        <title>The pomegranate (Punica granatum L.) draft genome dissects genetic divergence between soft- and hard-seeded cultivars.</title>
        <authorList>
            <person name="Luo X."/>
            <person name="Li H."/>
            <person name="Wu Z."/>
            <person name="Yao W."/>
            <person name="Zhao P."/>
            <person name="Cao D."/>
            <person name="Yu H."/>
            <person name="Li K."/>
            <person name="Poudel K."/>
            <person name="Zhao D."/>
            <person name="Zhang F."/>
            <person name="Xia X."/>
            <person name="Chen L."/>
            <person name="Wang Q."/>
            <person name="Jing D."/>
            <person name="Cao S."/>
        </authorList>
    </citation>
    <scope>NUCLEOTIDE SEQUENCE [LARGE SCALE GENOMIC DNA]</scope>
    <source>
        <strain evidence="6">cv. Tunisia</strain>
    </source>
</reference>
<evidence type="ECO:0000256" key="4">
    <source>
        <dbReference type="RuleBase" id="RU003718"/>
    </source>
</evidence>
<keyword evidence="2 4" id="KW-0328">Glycosyltransferase</keyword>
<evidence type="ECO:0000256" key="5">
    <source>
        <dbReference type="RuleBase" id="RU362057"/>
    </source>
</evidence>
<dbReference type="AlphaFoldDB" id="A0A6P8D5D9"/>
<evidence type="ECO:0000256" key="3">
    <source>
        <dbReference type="ARBA" id="ARBA00022679"/>
    </source>
</evidence>
<dbReference type="SUPFAM" id="SSF53756">
    <property type="entry name" value="UDP-Glycosyltransferase/glycogen phosphorylase"/>
    <property type="match status" value="1"/>
</dbReference>
<dbReference type="PROSITE" id="PS00375">
    <property type="entry name" value="UDPGT"/>
    <property type="match status" value="1"/>
</dbReference>
<keyword evidence="6" id="KW-1185">Reference proteome</keyword>
<organism evidence="6 7">
    <name type="scientific">Punica granatum</name>
    <name type="common">Pomegranate</name>
    <dbReference type="NCBI Taxonomy" id="22663"/>
    <lineage>
        <taxon>Eukaryota</taxon>
        <taxon>Viridiplantae</taxon>
        <taxon>Streptophyta</taxon>
        <taxon>Embryophyta</taxon>
        <taxon>Tracheophyta</taxon>
        <taxon>Spermatophyta</taxon>
        <taxon>Magnoliopsida</taxon>
        <taxon>eudicotyledons</taxon>
        <taxon>Gunneridae</taxon>
        <taxon>Pentapetalae</taxon>
        <taxon>rosids</taxon>
        <taxon>malvids</taxon>
        <taxon>Myrtales</taxon>
        <taxon>Lythraceae</taxon>
        <taxon>Punica</taxon>
    </lineage>
</organism>
<dbReference type="FunFam" id="3.40.50.2000:FF:000037">
    <property type="entry name" value="Glycosyltransferase"/>
    <property type="match status" value="1"/>
</dbReference>
<dbReference type="OrthoDB" id="5835829at2759"/>
<evidence type="ECO:0000313" key="7">
    <source>
        <dbReference type="RefSeq" id="XP_031388756.1"/>
    </source>
</evidence>
<evidence type="ECO:0000256" key="2">
    <source>
        <dbReference type="ARBA" id="ARBA00022676"/>
    </source>
</evidence>